<dbReference type="GO" id="GO:0080188">
    <property type="term" value="P:gene silencing by siRNA-directed DNA methylation"/>
    <property type="evidence" value="ECO:0007669"/>
    <property type="project" value="InterPro"/>
</dbReference>
<protein>
    <recommendedName>
        <fullName evidence="1">Factor of DNA methylation 1-5/IDN2 domain-containing protein</fullName>
    </recommendedName>
</protein>
<dbReference type="InterPro" id="IPR045177">
    <property type="entry name" value="FDM1-5/IDN2"/>
</dbReference>
<dbReference type="EMBL" id="JACEFO010000426">
    <property type="protein sequence ID" value="KAF8772184.1"/>
    <property type="molecule type" value="Genomic_DNA"/>
</dbReference>
<name>A0A835FPP9_9POAL</name>
<dbReference type="AlphaFoldDB" id="A0A835FPP9"/>
<reference evidence="2" key="1">
    <citation type="submission" date="2020-07" db="EMBL/GenBank/DDBJ databases">
        <title>Genome sequence and genetic diversity analysis of an under-domesticated orphan crop, white fonio (Digitaria exilis).</title>
        <authorList>
            <person name="Bennetzen J.L."/>
            <person name="Chen S."/>
            <person name="Ma X."/>
            <person name="Wang X."/>
            <person name="Yssel A.E.J."/>
            <person name="Chaluvadi S.R."/>
            <person name="Johnson M."/>
            <person name="Gangashetty P."/>
            <person name="Hamidou F."/>
            <person name="Sanogo M.D."/>
            <person name="Zwaenepoel A."/>
            <person name="Wallace J."/>
            <person name="Van De Peer Y."/>
            <person name="Van Deynze A."/>
        </authorList>
    </citation>
    <scope>NUCLEOTIDE SEQUENCE</scope>
    <source>
        <tissue evidence="2">Leaves</tissue>
    </source>
</reference>
<evidence type="ECO:0000313" key="3">
    <source>
        <dbReference type="Proteomes" id="UP000636709"/>
    </source>
</evidence>
<accession>A0A835FPP9</accession>
<dbReference type="InterPro" id="IPR005379">
    <property type="entry name" value="FDM1-5/IDN2_XH"/>
</dbReference>
<sequence length="131" mass="15286">MGELDFKALKIACSKTLSEEDVEGIACLCSKWQEEIRNPSWHPFQFKVVDGKEVEVILEDEKLRKLKEDHGEEICALVTKALLEINDYNPSGRHIVAVLWNYKEGREATLKEGIQHLRKQLRLRKRFLHET</sequence>
<comment type="caution">
    <text evidence="2">The sequence shown here is derived from an EMBL/GenBank/DDBJ whole genome shotgun (WGS) entry which is preliminary data.</text>
</comment>
<organism evidence="2 3">
    <name type="scientific">Digitaria exilis</name>
    <dbReference type="NCBI Taxonomy" id="1010633"/>
    <lineage>
        <taxon>Eukaryota</taxon>
        <taxon>Viridiplantae</taxon>
        <taxon>Streptophyta</taxon>
        <taxon>Embryophyta</taxon>
        <taxon>Tracheophyta</taxon>
        <taxon>Spermatophyta</taxon>
        <taxon>Magnoliopsida</taxon>
        <taxon>Liliopsida</taxon>
        <taxon>Poales</taxon>
        <taxon>Poaceae</taxon>
        <taxon>PACMAD clade</taxon>
        <taxon>Panicoideae</taxon>
        <taxon>Panicodae</taxon>
        <taxon>Paniceae</taxon>
        <taxon>Anthephorinae</taxon>
        <taxon>Digitaria</taxon>
    </lineage>
</organism>
<feature type="domain" description="Factor of DNA methylation 1-5/IDN2" evidence="1">
    <location>
        <begin position="1"/>
        <end position="126"/>
    </location>
</feature>
<evidence type="ECO:0000259" key="1">
    <source>
        <dbReference type="Pfam" id="PF03469"/>
    </source>
</evidence>
<keyword evidence="3" id="KW-1185">Reference proteome</keyword>
<proteinExistence type="predicted"/>
<gene>
    <name evidence="2" type="ORF">HU200_006024</name>
</gene>
<dbReference type="PANTHER" id="PTHR21596:SF3">
    <property type="entry name" value="FACTOR OF DNA METHYLATION 1-RELATED"/>
    <property type="match status" value="1"/>
</dbReference>
<evidence type="ECO:0000313" key="2">
    <source>
        <dbReference type="EMBL" id="KAF8772184.1"/>
    </source>
</evidence>
<dbReference type="Pfam" id="PF03469">
    <property type="entry name" value="XH"/>
    <property type="match status" value="1"/>
</dbReference>
<dbReference type="PANTHER" id="PTHR21596">
    <property type="entry name" value="RIBONUCLEASE P SUBUNIT P38"/>
    <property type="match status" value="1"/>
</dbReference>
<dbReference type="OrthoDB" id="1892195at2759"/>
<dbReference type="Proteomes" id="UP000636709">
    <property type="component" value="Unassembled WGS sequence"/>
</dbReference>